<sequence length="629" mass="69608">MDDYSEDQKVPFVAQRASGESTGNPGNPTSTSVSSTSKDQGSVALPPPVATAGTTGPAPTTSHVGSTPAPNQQFVFTPSPPSAVPANYTFPAANANANAQLGNPQYLDPGQYWYYNQQYNYLAATYAQRYGHQFQYPSAMAASSPAQPFQATPAQPRQPSRPLQRSATESASTISRLVSDSDMSLSSTESTSTITSKRRRPNDDEQGRTREMLLADTSRQAPATEASNKDHSPPQEYGLLSAQLSKMQDQLLQIAQGIQTPCVPQALSLSSDEGLVGQLLQGIKETNDLLRSGLQPQAPTSNGAQASTSGTGAREGGSGDEDVAMKDSQTSTIRVVGSAKRGPVARSQRSVITARQVREFFKEIFRGQVENHAGWQPDTGPCCTVEDFRLDLTKPPCDKWNLSAKKVFTNAFLGRDDPQILALMPTKEEVDRLFVSNFRNARLKDRWFRSSEDEKGKQKQKHRRQERKRWLYYRRVTAAERYEQTKRHLPLLAAYGVDGMSTDESNHDNGSGRPIFNIHNKKWRHPHAINTLHTLDALHRDSRFRPIRKNTPGAHPHERRLSSVLSTSAPVPRLPSSLYDPDWLHRQSDIIKQDLEVYESTAYDFSHDPYIVALSKMNNGKLDSIHGYA</sequence>
<protein>
    <submittedName>
        <fullName evidence="2">Uncharacterized protein</fullName>
    </submittedName>
</protein>
<feature type="compositionally biased region" description="Polar residues" evidence="1">
    <location>
        <begin position="18"/>
        <end position="40"/>
    </location>
</feature>
<accession>A0A4Q2DVM9</accession>
<feature type="compositionally biased region" description="Polar residues" evidence="1">
    <location>
        <begin position="294"/>
        <end position="311"/>
    </location>
</feature>
<name>A0A4Q2DVM9_9AGAR</name>
<feature type="compositionally biased region" description="Low complexity" evidence="1">
    <location>
        <begin position="175"/>
        <end position="195"/>
    </location>
</feature>
<dbReference type="AlphaFoldDB" id="A0A4Q2DVM9"/>
<feature type="compositionally biased region" description="Basic and acidic residues" evidence="1">
    <location>
        <begin position="201"/>
        <end position="213"/>
    </location>
</feature>
<gene>
    <name evidence="2" type="ORF">EST38_g2591</name>
</gene>
<feature type="compositionally biased region" description="Low complexity" evidence="1">
    <location>
        <begin position="50"/>
        <end position="61"/>
    </location>
</feature>
<reference evidence="2 3" key="1">
    <citation type="submission" date="2019-01" db="EMBL/GenBank/DDBJ databases">
        <title>Draft genome sequence of Psathyrella aberdarensis IHI B618.</title>
        <authorList>
            <person name="Buettner E."/>
            <person name="Kellner H."/>
        </authorList>
    </citation>
    <scope>NUCLEOTIDE SEQUENCE [LARGE SCALE GENOMIC DNA]</scope>
    <source>
        <strain evidence="2 3">IHI B618</strain>
    </source>
</reference>
<feature type="region of interest" description="Disordered" evidence="1">
    <location>
        <begin position="1"/>
        <end position="71"/>
    </location>
</feature>
<dbReference type="Proteomes" id="UP000290288">
    <property type="component" value="Unassembled WGS sequence"/>
</dbReference>
<evidence type="ECO:0000313" key="2">
    <source>
        <dbReference type="EMBL" id="RXW23264.1"/>
    </source>
</evidence>
<feature type="compositionally biased region" description="Polar residues" evidence="1">
    <location>
        <begin position="161"/>
        <end position="174"/>
    </location>
</feature>
<evidence type="ECO:0000313" key="3">
    <source>
        <dbReference type="Proteomes" id="UP000290288"/>
    </source>
</evidence>
<feature type="region of interest" description="Disordered" evidence="1">
    <location>
        <begin position="292"/>
        <end position="341"/>
    </location>
</feature>
<keyword evidence="3" id="KW-1185">Reference proteome</keyword>
<feature type="region of interest" description="Disordered" evidence="1">
    <location>
        <begin position="546"/>
        <end position="566"/>
    </location>
</feature>
<comment type="caution">
    <text evidence="2">The sequence shown here is derived from an EMBL/GenBank/DDBJ whole genome shotgun (WGS) entry which is preliminary data.</text>
</comment>
<organism evidence="2 3">
    <name type="scientific">Candolleomyces aberdarensis</name>
    <dbReference type="NCBI Taxonomy" id="2316362"/>
    <lineage>
        <taxon>Eukaryota</taxon>
        <taxon>Fungi</taxon>
        <taxon>Dikarya</taxon>
        <taxon>Basidiomycota</taxon>
        <taxon>Agaricomycotina</taxon>
        <taxon>Agaricomycetes</taxon>
        <taxon>Agaricomycetidae</taxon>
        <taxon>Agaricales</taxon>
        <taxon>Agaricineae</taxon>
        <taxon>Psathyrellaceae</taxon>
        <taxon>Candolleomyces</taxon>
    </lineage>
</organism>
<feature type="compositionally biased region" description="Low complexity" evidence="1">
    <location>
        <begin position="145"/>
        <end position="158"/>
    </location>
</feature>
<dbReference type="STRING" id="2316362.A0A4Q2DVM9"/>
<feature type="compositionally biased region" description="Polar residues" evidence="1">
    <location>
        <begin position="62"/>
        <end position="71"/>
    </location>
</feature>
<evidence type="ECO:0000256" key="1">
    <source>
        <dbReference type="SAM" id="MobiDB-lite"/>
    </source>
</evidence>
<dbReference type="OrthoDB" id="3224221at2759"/>
<dbReference type="EMBL" id="SDEE01000047">
    <property type="protein sequence ID" value="RXW23264.1"/>
    <property type="molecule type" value="Genomic_DNA"/>
</dbReference>
<proteinExistence type="predicted"/>
<feature type="region of interest" description="Disordered" evidence="1">
    <location>
        <begin position="145"/>
        <end position="236"/>
    </location>
</feature>